<sequence>MATSVDNEYQYPPLADPLRDVRLIDLLPGELGDEIRIKIFHAPIGETAKLVDNRLDLAKLKELLPEPWFVQSTVEGRYIFENPHKLGRGSWQWACPVEDVSPSTYLQPGDGVERSQPRYEALS</sequence>
<feature type="non-terminal residue" evidence="2">
    <location>
        <position position="123"/>
    </location>
</feature>
<proteinExistence type="predicted"/>
<evidence type="ECO:0000313" key="3">
    <source>
        <dbReference type="Proteomes" id="UP000504636"/>
    </source>
</evidence>
<keyword evidence="3" id="KW-1185">Reference proteome</keyword>
<reference evidence="4" key="3">
    <citation type="submission" date="2025-04" db="UniProtKB">
        <authorList>
            <consortium name="RefSeq"/>
        </authorList>
    </citation>
    <scope>IDENTIFICATION</scope>
    <source>
        <strain evidence="4">CBS 304.34</strain>
    </source>
</reference>
<organism evidence="2">
    <name type="scientific">Mytilinidion resinicola</name>
    <dbReference type="NCBI Taxonomy" id="574789"/>
    <lineage>
        <taxon>Eukaryota</taxon>
        <taxon>Fungi</taxon>
        <taxon>Dikarya</taxon>
        <taxon>Ascomycota</taxon>
        <taxon>Pezizomycotina</taxon>
        <taxon>Dothideomycetes</taxon>
        <taxon>Pleosporomycetidae</taxon>
        <taxon>Mytilinidiales</taxon>
        <taxon>Mytilinidiaceae</taxon>
        <taxon>Mytilinidion</taxon>
    </lineage>
</organism>
<dbReference type="Proteomes" id="UP000504636">
    <property type="component" value="Unplaced"/>
</dbReference>
<dbReference type="OrthoDB" id="4850726at2759"/>
<evidence type="ECO:0000256" key="1">
    <source>
        <dbReference type="SAM" id="MobiDB-lite"/>
    </source>
</evidence>
<reference evidence="4" key="2">
    <citation type="submission" date="2020-04" db="EMBL/GenBank/DDBJ databases">
        <authorList>
            <consortium name="NCBI Genome Project"/>
        </authorList>
    </citation>
    <scope>NUCLEOTIDE SEQUENCE</scope>
    <source>
        <strain evidence="4">CBS 304.34</strain>
    </source>
</reference>
<accession>A0A6A6YDL6</accession>
<dbReference type="GeneID" id="54456729"/>
<dbReference type="AlphaFoldDB" id="A0A6A6YDL6"/>
<dbReference type="RefSeq" id="XP_033573653.1">
    <property type="nucleotide sequence ID" value="XM_033715836.1"/>
</dbReference>
<dbReference type="EMBL" id="MU003706">
    <property type="protein sequence ID" value="KAF2806689.1"/>
    <property type="molecule type" value="Genomic_DNA"/>
</dbReference>
<protein>
    <submittedName>
        <fullName evidence="2 4">Uncharacterized protein</fullName>
    </submittedName>
</protein>
<evidence type="ECO:0000313" key="4">
    <source>
        <dbReference type="RefSeq" id="XP_033573653.1"/>
    </source>
</evidence>
<gene>
    <name evidence="2 4" type="ORF">BDZ99DRAFT_393192</name>
</gene>
<feature type="region of interest" description="Disordered" evidence="1">
    <location>
        <begin position="104"/>
        <end position="123"/>
    </location>
</feature>
<evidence type="ECO:0000313" key="2">
    <source>
        <dbReference type="EMBL" id="KAF2806689.1"/>
    </source>
</evidence>
<reference evidence="2 4" key="1">
    <citation type="journal article" date="2020" name="Stud. Mycol.">
        <title>101 Dothideomycetes genomes: a test case for predicting lifestyles and emergence of pathogens.</title>
        <authorList>
            <person name="Haridas S."/>
            <person name="Albert R."/>
            <person name="Binder M."/>
            <person name="Bloem J."/>
            <person name="Labutti K."/>
            <person name="Salamov A."/>
            <person name="Andreopoulos B."/>
            <person name="Baker S."/>
            <person name="Barry K."/>
            <person name="Bills G."/>
            <person name="Bluhm B."/>
            <person name="Cannon C."/>
            <person name="Castanera R."/>
            <person name="Culley D."/>
            <person name="Daum C."/>
            <person name="Ezra D."/>
            <person name="Gonzalez J."/>
            <person name="Henrissat B."/>
            <person name="Kuo A."/>
            <person name="Liang C."/>
            <person name="Lipzen A."/>
            <person name="Lutzoni F."/>
            <person name="Magnuson J."/>
            <person name="Mondo S."/>
            <person name="Nolan M."/>
            <person name="Ohm R."/>
            <person name="Pangilinan J."/>
            <person name="Park H.-J."/>
            <person name="Ramirez L."/>
            <person name="Alfaro M."/>
            <person name="Sun H."/>
            <person name="Tritt A."/>
            <person name="Yoshinaga Y."/>
            <person name="Zwiers L.-H."/>
            <person name="Turgeon B."/>
            <person name="Goodwin S."/>
            <person name="Spatafora J."/>
            <person name="Crous P."/>
            <person name="Grigoriev I."/>
        </authorList>
    </citation>
    <scope>NUCLEOTIDE SEQUENCE</scope>
    <source>
        <strain evidence="2 4">CBS 304.34</strain>
    </source>
</reference>
<name>A0A6A6YDL6_9PEZI</name>